<name>A0A1S9J1D7_SHIBO</name>
<evidence type="ECO:0000313" key="1">
    <source>
        <dbReference type="EMBL" id="OOO76722.1"/>
    </source>
</evidence>
<sequence length="156" mass="17868">MVLTVPRALSRIHRITKFTLKRADISRTSRKKLMPPGLHTAMSLFTTGGALPPFKFNRQDRLFMNTENAPSCCAPVFLPLQARWYTGVLTQPVRRIIVLSNMNEIDSLVFEYLRLKHPKGWDCSEADFISEVQRLRAEFTELLNPPQRDIPPGFIG</sequence>
<proteinExistence type="predicted"/>
<comment type="caution">
    <text evidence="1">The sequence shown here is derived from an EMBL/GenBank/DDBJ whole genome shotgun (WGS) entry which is preliminary data.</text>
</comment>
<gene>
    <name evidence="1" type="ORF">AJR17_021510</name>
</gene>
<accession>A0A1S9J1D7</accession>
<organism evidence="1">
    <name type="scientific">Shigella boydii</name>
    <dbReference type="NCBI Taxonomy" id="621"/>
    <lineage>
        <taxon>Bacteria</taxon>
        <taxon>Pseudomonadati</taxon>
        <taxon>Pseudomonadota</taxon>
        <taxon>Gammaproteobacteria</taxon>
        <taxon>Enterobacterales</taxon>
        <taxon>Enterobacteriaceae</taxon>
        <taxon>Shigella</taxon>
    </lineage>
</organism>
<protein>
    <submittedName>
        <fullName evidence="1">Uncharacterized protein</fullName>
    </submittedName>
</protein>
<dbReference type="EMBL" id="MSJS02000106">
    <property type="protein sequence ID" value="OOO76722.1"/>
    <property type="molecule type" value="Genomic_DNA"/>
</dbReference>
<reference evidence="1" key="1">
    <citation type="submission" date="2017-02" db="EMBL/GenBank/DDBJ databases">
        <title>Shigella draft genomes.</title>
        <authorList>
            <person name="Weis A.M."/>
            <person name="Weimer B.C."/>
            <person name="Gilpin B."/>
        </authorList>
    </citation>
    <scope>NUCLEOTIDE SEQUENCE [LARGE SCALE GENOMIC DNA]</scope>
    <source>
        <strain evidence="1">BCW_4868</strain>
    </source>
</reference>
<dbReference type="Proteomes" id="UP000868349">
    <property type="component" value="Unassembled WGS sequence"/>
</dbReference>
<dbReference type="AlphaFoldDB" id="A0A1S9J1D7"/>